<organism evidence="1 2">
    <name type="scientific">Amycolatopsis bartoniae</name>
    <dbReference type="NCBI Taxonomy" id="941986"/>
    <lineage>
        <taxon>Bacteria</taxon>
        <taxon>Bacillati</taxon>
        <taxon>Actinomycetota</taxon>
        <taxon>Actinomycetes</taxon>
        <taxon>Pseudonocardiales</taxon>
        <taxon>Pseudonocardiaceae</taxon>
        <taxon>Amycolatopsis</taxon>
    </lineage>
</organism>
<dbReference type="InterPro" id="IPR027417">
    <property type="entry name" value="P-loop_NTPase"/>
</dbReference>
<dbReference type="AlphaFoldDB" id="A0A8H9MCS6"/>
<dbReference type="EMBL" id="BNAV01000004">
    <property type="protein sequence ID" value="GHF57261.1"/>
    <property type="molecule type" value="Genomic_DNA"/>
</dbReference>
<dbReference type="InterPro" id="IPR052922">
    <property type="entry name" value="Cytidylate_Kinase-2"/>
</dbReference>
<dbReference type="Proteomes" id="UP000658656">
    <property type="component" value="Unassembled WGS sequence"/>
</dbReference>
<gene>
    <name evidence="1" type="primary">flaR</name>
    <name evidence="1" type="ORF">GCM10017566_33060</name>
</gene>
<dbReference type="SUPFAM" id="SSF52540">
    <property type="entry name" value="P-loop containing nucleoside triphosphate hydrolases"/>
    <property type="match status" value="1"/>
</dbReference>
<dbReference type="Gene3D" id="3.40.50.300">
    <property type="entry name" value="P-loop containing nucleotide triphosphate hydrolases"/>
    <property type="match status" value="1"/>
</dbReference>
<reference evidence="1" key="2">
    <citation type="submission" date="2020-09" db="EMBL/GenBank/DDBJ databases">
        <authorList>
            <person name="Sun Q."/>
            <person name="Zhou Y."/>
        </authorList>
    </citation>
    <scope>NUCLEOTIDE SEQUENCE</scope>
    <source>
        <strain evidence="1">CGMCC 4.7679</strain>
    </source>
</reference>
<reference evidence="1" key="1">
    <citation type="journal article" date="2014" name="Int. J. Syst. Evol. Microbiol.">
        <title>Complete genome sequence of Corynebacterium casei LMG S-19264T (=DSM 44701T), isolated from a smear-ripened cheese.</title>
        <authorList>
            <consortium name="US DOE Joint Genome Institute (JGI-PGF)"/>
            <person name="Walter F."/>
            <person name="Albersmeier A."/>
            <person name="Kalinowski J."/>
            <person name="Ruckert C."/>
        </authorList>
    </citation>
    <scope>NUCLEOTIDE SEQUENCE</scope>
    <source>
        <strain evidence="1">CGMCC 4.7679</strain>
    </source>
</reference>
<accession>A0A8H9MCS6</accession>
<keyword evidence="2" id="KW-1185">Reference proteome</keyword>
<dbReference type="PANTHER" id="PTHR37816:SF2">
    <property type="entry name" value="DNA TOPOLOGY MODULATION PROTEIN FLAR-RELATED PROTEIN"/>
    <property type="match status" value="1"/>
</dbReference>
<evidence type="ECO:0000313" key="2">
    <source>
        <dbReference type="Proteomes" id="UP000658656"/>
    </source>
</evidence>
<proteinExistence type="predicted"/>
<dbReference type="PANTHER" id="PTHR37816">
    <property type="entry name" value="YALI0E33011P"/>
    <property type="match status" value="1"/>
</dbReference>
<evidence type="ECO:0000313" key="1">
    <source>
        <dbReference type="EMBL" id="GHF57261.1"/>
    </source>
</evidence>
<sequence length="168" mass="19585">MGCSGAGKSTLARRLGVLLDIPVTHLDRLFWRPGWVAARDDEFRAAQETAVSAPAWVIDGNYRRSMDLRLPTADLVVFLDFPRWRCFTRVVSRIVRELGQDRQAEGCPERLDLEFLRWVWRWHRDHRPLTLEAIRRHGAPARQILLSSPREVEWFLTSLRDQTGSPER</sequence>
<comment type="caution">
    <text evidence="1">The sequence shown here is derived from an EMBL/GenBank/DDBJ whole genome shotgun (WGS) entry which is preliminary data.</text>
</comment>
<name>A0A8H9MCS6_9PSEU</name>
<protein>
    <submittedName>
        <fullName evidence="1">Topology modulation protein</fullName>
    </submittedName>
</protein>